<dbReference type="Proteomes" id="UP000247152">
    <property type="component" value="Unassembled WGS sequence"/>
</dbReference>
<organism evidence="1 2">
    <name type="scientific">Legionella qingyii</name>
    <dbReference type="NCBI Taxonomy" id="2184757"/>
    <lineage>
        <taxon>Bacteria</taxon>
        <taxon>Pseudomonadati</taxon>
        <taxon>Pseudomonadota</taxon>
        <taxon>Gammaproteobacteria</taxon>
        <taxon>Legionellales</taxon>
        <taxon>Legionellaceae</taxon>
        <taxon>Legionella</taxon>
    </lineage>
</organism>
<evidence type="ECO:0000313" key="1">
    <source>
        <dbReference type="EMBL" id="PWY56145.1"/>
    </source>
</evidence>
<protein>
    <submittedName>
        <fullName evidence="1">Uncharacterized protein</fullName>
    </submittedName>
</protein>
<name>A0A317U4G3_9GAMM</name>
<reference evidence="1 2" key="1">
    <citation type="submission" date="2018-05" db="EMBL/GenBank/DDBJ databases">
        <title>Legionella qingyii sp.nov., whole genome shotgun sequence.</title>
        <authorList>
            <person name="Wu H."/>
            <person name="Zhu Q."/>
            <person name="Hu C."/>
        </authorList>
    </citation>
    <scope>NUCLEOTIDE SEQUENCE [LARGE SCALE GENOMIC DNA]</scope>
    <source>
        <strain evidence="1 2">HEB18</strain>
    </source>
</reference>
<dbReference type="EMBL" id="QHJG01000011">
    <property type="protein sequence ID" value="PWY56145.1"/>
    <property type="molecule type" value="Genomic_DNA"/>
</dbReference>
<sequence>MLAKVFSGLLSKPSVTLIQRRMTVVHRFIIVYFFQPIVMDINRLTKVIARMAVTEIKLVVSVNKGDR</sequence>
<dbReference type="AlphaFoldDB" id="A0A317U4G3"/>
<comment type="caution">
    <text evidence="1">The sequence shown here is derived from an EMBL/GenBank/DDBJ whole genome shotgun (WGS) entry which is preliminary data.</text>
</comment>
<accession>A0A317U4G3</accession>
<gene>
    <name evidence="1" type="ORF">DGG96_08355</name>
</gene>
<proteinExistence type="predicted"/>
<evidence type="ECO:0000313" key="2">
    <source>
        <dbReference type="Proteomes" id="UP000247152"/>
    </source>
</evidence>